<gene>
    <name evidence="6" type="ORF">DFR67_109203</name>
</gene>
<dbReference type="InterPro" id="IPR009057">
    <property type="entry name" value="Homeodomain-like_sf"/>
</dbReference>
<protein>
    <submittedName>
        <fullName evidence="6">AraC family transcriptional regulator</fullName>
    </submittedName>
</protein>
<sequence length="336" mass="37451">MQTSGFSLPQRTSSTADWADMLHQHFVALDVRDTESEQFTGAVRSHSLAHLQVSSVQSRTQRIERSGSLIRGDTRAYLQLGMMRRGNAVVRQDGREALVGRGDYVLYETSRPFDWMVNGDAADDQWVLEVFTWPRSMISLGVDESRGLTARTFDGASGMTGVLGRFLHDIVTARPEVDLSMGGSVADEVADLVSVIAHTIVTGDDLRQNVGLSRKIDQYIDQHLGDPDLSPTVIAQATSISNRQLHRIFADRDLTVSRTIRMKRLESCRREIIASIAKDRSLTEISRKWGFTDLAVFGRAFKDVYGVSPRQYRAAASAASNDPRAVTRPRRTHDIE</sequence>
<feature type="region of interest" description="Disordered" evidence="4">
    <location>
        <begin position="316"/>
        <end position="336"/>
    </location>
</feature>
<dbReference type="Proteomes" id="UP000247591">
    <property type="component" value="Unassembled WGS sequence"/>
</dbReference>
<feature type="compositionally biased region" description="Basic residues" evidence="4">
    <location>
        <begin position="327"/>
        <end position="336"/>
    </location>
</feature>
<evidence type="ECO:0000256" key="4">
    <source>
        <dbReference type="SAM" id="MobiDB-lite"/>
    </source>
</evidence>
<dbReference type="InterPro" id="IPR050204">
    <property type="entry name" value="AraC_XylS_family_regulators"/>
</dbReference>
<accession>A0A318RJZ2</accession>
<dbReference type="InterPro" id="IPR020449">
    <property type="entry name" value="Tscrpt_reg_AraC-type_HTH"/>
</dbReference>
<dbReference type="SUPFAM" id="SSF46689">
    <property type="entry name" value="Homeodomain-like"/>
    <property type="match status" value="1"/>
</dbReference>
<dbReference type="OrthoDB" id="9799345at2"/>
<keyword evidence="2" id="KW-0238">DNA-binding</keyword>
<comment type="caution">
    <text evidence="6">The sequence shown here is derived from an EMBL/GenBank/DDBJ whole genome shotgun (WGS) entry which is preliminary data.</text>
</comment>
<evidence type="ECO:0000259" key="5">
    <source>
        <dbReference type="PROSITE" id="PS01124"/>
    </source>
</evidence>
<feature type="domain" description="HTH araC/xylS-type" evidence="5">
    <location>
        <begin position="214"/>
        <end position="315"/>
    </location>
</feature>
<dbReference type="GO" id="GO:0043565">
    <property type="term" value="F:sequence-specific DNA binding"/>
    <property type="evidence" value="ECO:0007669"/>
    <property type="project" value="InterPro"/>
</dbReference>
<name>A0A318RJZ2_WILLI</name>
<dbReference type="GO" id="GO:0003700">
    <property type="term" value="F:DNA-binding transcription factor activity"/>
    <property type="evidence" value="ECO:0007669"/>
    <property type="project" value="InterPro"/>
</dbReference>
<proteinExistence type="predicted"/>
<keyword evidence="3" id="KW-0804">Transcription</keyword>
<dbReference type="InterPro" id="IPR035418">
    <property type="entry name" value="AraC-bd_2"/>
</dbReference>
<dbReference type="PANTHER" id="PTHR46796:SF6">
    <property type="entry name" value="ARAC SUBFAMILY"/>
    <property type="match status" value="1"/>
</dbReference>
<evidence type="ECO:0000313" key="6">
    <source>
        <dbReference type="EMBL" id="PYE15975.1"/>
    </source>
</evidence>
<evidence type="ECO:0000256" key="3">
    <source>
        <dbReference type="ARBA" id="ARBA00023163"/>
    </source>
</evidence>
<reference evidence="6 7" key="1">
    <citation type="submission" date="2018-06" db="EMBL/GenBank/DDBJ databases">
        <title>Genomic Encyclopedia of Type Strains, Phase IV (KMG-IV): sequencing the most valuable type-strain genomes for metagenomic binning, comparative biology and taxonomic classification.</title>
        <authorList>
            <person name="Goeker M."/>
        </authorList>
    </citation>
    <scope>NUCLEOTIDE SEQUENCE [LARGE SCALE GENOMIC DNA]</scope>
    <source>
        <strain evidence="6 7">DSM 45521</strain>
    </source>
</reference>
<evidence type="ECO:0000256" key="1">
    <source>
        <dbReference type="ARBA" id="ARBA00023015"/>
    </source>
</evidence>
<dbReference type="InterPro" id="IPR018060">
    <property type="entry name" value="HTH_AraC"/>
</dbReference>
<keyword evidence="1" id="KW-0805">Transcription regulation</keyword>
<dbReference type="EMBL" id="QJSP01000009">
    <property type="protein sequence ID" value="PYE15975.1"/>
    <property type="molecule type" value="Genomic_DNA"/>
</dbReference>
<dbReference type="PANTHER" id="PTHR46796">
    <property type="entry name" value="HTH-TYPE TRANSCRIPTIONAL ACTIVATOR RHAS-RELATED"/>
    <property type="match status" value="1"/>
</dbReference>
<keyword evidence="7" id="KW-1185">Reference proteome</keyword>
<dbReference type="AlphaFoldDB" id="A0A318RJZ2"/>
<dbReference type="Pfam" id="PF14525">
    <property type="entry name" value="AraC_binding_2"/>
    <property type="match status" value="1"/>
</dbReference>
<organism evidence="6 7">
    <name type="scientific">Williamsia limnetica</name>
    <dbReference type="NCBI Taxonomy" id="882452"/>
    <lineage>
        <taxon>Bacteria</taxon>
        <taxon>Bacillati</taxon>
        <taxon>Actinomycetota</taxon>
        <taxon>Actinomycetes</taxon>
        <taxon>Mycobacteriales</taxon>
        <taxon>Nocardiaceae</taxon>
        <taxon>Williamsia</taxon>
    </lineage>
</organism>
<evidence type="ECO:0000313" key="7">
    <source>
        <dbReference type="Proteomes" id="UP000247591"/>
    </source>
</evidence>
<evidence type="ECO:0000256" key="2">
    <source>
        <dbReference type="ARBA" id="ARBA00023125"/>
    </source>
</evidence>
<dbReference type="PROSITE" id="PS01124">
    <property type="entry name" value="HTH_ARAC_FAMILY_2"/>
    <property type="match status" value="1"/>
</dbReference>
<dbReference type="PRINTS" id="PR00032">
    <property type="entry name" value="HTHARAC"/>
</dbReference>
<dbReference type="Pfam" id="PF12833">
    <property type="entry name" value="HTH_18"/>
    <property type="match status" value="1"/>
</dbReference>
<dbReference type="SMART" id="SM00342">
    <property type="entry name" value="HTH_ARAC"/>
    <property type="match status" value="1"/>
</dbReference>
<dbReference type="Gene3D" id="1.10.10.60">
    <property type="entry name" value="Homeodomain-like"/>
    <property type="match status" value="1"/>
</dbReference>